<dbReference type="InterPro" id="IPR012319">
    <property type="entry name" value="FPG_cat"/>
</dbReference>
<feature type="domain" description="Formamidopyrimidine-DNA glycosylase catalytic" evidence="11">
    <location>
        <begin position="49"/>
        <end position="180"/>
    </location>
</feature>
<comment type="similarity">
    <text evidence="2">Belongs to the FPG family.</text>
</comment>
<dbReference type="FunFam" id="1.10.8.50:FF:000009">
    <property type="entry name" value="Formamidopyrimidine-DNA glycosylase"/>
    <property type="match status" value="1"/>
</dbReference>
<reference evidence="12 13" key="1">
    <citation type="submission" date="2019-06" db="EMBL/GenBank/DDBJ databases">
        <title>Genome Sequence of the Brown Rot Fungal Pathogen Monilinia fructicola.</title>
        <authorList>
            <person name="De Miccolis Angelini R.M."/>
            <person name="Landi L."/>
            <person name="Abate D."/>
            <person name="Pollastro S."/>
            <person name="Romanazzi G."/>
            <person name="Faretra F."/>
        </authorList>
    </citation>
    <scope>NUCLEOTIDE SEQUENCE [LARGE SCALE GENOMIC DNA]</scope>
    <source>
        <strain evidence="12 13">Mfrc123</strain>
    </source>
</reference>
<dbReference type="EMBL" id="VICG01000013">
    <property type="protein sequence ID" value="KAA8565709.1"/>
    <property type="molecule type" value="Genomic_DNA"/>
</dbReference>
<keyword evidence="6" id="KW-0234">DNA repair</keyword>
<dbReference type="GO" id="GO:0016829">
    <property type="term" value="F:lyase activity"/>
    <property type="evidence" value="ECO:0007669"/>
    <property type="project" value="UniProtKB-KW"/>
</dbReference>
<dbReference type="GO" id="GO:0003684">
    <property type="term" value="F:damaged DNA binding"/>
    <property type="evidence" value="ECO:0007669"/>
    <property type="project" value="InterPro"/>
</dbReference>
<dbReference type="GO" id="GO:0008534">
    <property type="term" value="F:oxidized purine nucleobase lesion DNA N-glycosylase activity"/>
    <property type="evidence" value="ECO:0007669"/>
    <property type="project" value="UniProtKB-EC"/>
</dbReference>
<keyword evidence="3" id="KW-0227">DNA damage</keyword>
<dbReference type="InterPro" id="IPR015886">
    <property type="entry name" value="H2TH_FPG"/>
</dbReference>
<dbReference type="PANTHER" id="PTHR22993:SF9">
    <property type="entry name" value="FORMAMIDOPYRIMIDINE-DNA GLYCOSYLASE"/>
    <property type="match status" value="1"/>
</dbReference>
<dbReference type="GO" id="GO:0003906">
    <property type="term" value="F:DNA-(apurinic or apyrimidinic site) endonuclease activity"/>
    <property type="evidence" value="ECO:0007669"/>
    <property type="project" value="InterPro"/>
</dbReference>
<dbReference type="Pfam" id="PF01149">
    <property type="entry name" value="Fapy_DNA_glyco"/>
    <property type="match status" value="1"/>
</dbReference>
<evidence type="ECO:0000256" key="4">
    <source>
        <dbReference type="ARBA" id="ARBA00022801"/>
    </source>
</evidence>
<proteinExistence type="inferred from homology"/>
<evidence type="ECO:0000313" key="12">
    <source>
        <dbReference type="EMBL" id="KAA8565709.1"/>
    </source>
</evidence>
<sequence length="461" mass="51688">MGSWIWMACDSLKGMMLPFGDIIMPRLWRKLDRLTLAACRVIQARFTMPEIAEVARAVHHIRKTLVGKTLAVVKAQDDANVFGKVGTSASEFQKALTGKKVIGAGQQGKYFWMIMSSPPHPVFHFGMTGWFHIRGQGTYYYRSKDEGKEEVWPPKFSKFSLQTAGSPRVEAAFTDSRRFSRIRLLDCAADTIRNTTPLKENGPDPVIDKDILTAEWLEQKLNKKQVPIKALLLDQANISGIGNWVGDEILYHARLHPEQYSNTFSSEEIKRLHHSMMYICQTAVDLLADSSKFPDDWMFKHRWGKGKKDGPTALPNGQKITFLTVGGRTSCVVPSVQKKTGAVAGELKKRSASSDSESVQDVPVRKQSSRKRKVAVASIKSEESDEDTTEQQNSKTTPRKSTLSKSEISDDDAGNIPTKVVKLTKEKKSNPFEPRTAENIASTPPRRRSGRYARTDIVYPK</sequence>
<evidence type="ECO:0000313" key="13">
    <source>
        <dbReference type="Proteomes" id="UP000322873"/>
    </source>
</evidence>
<comment type="caution">
    <text evidence="12">The sequence shown here is derived from an EMBL/GenBank/DDBJ whole genome shotgun (WGS) entry which is preliminary data.</text>
</comment>
<dbReference type="Gene3D" id="3.20.190.10">
    <property type="entry name" value="MutM-like, N-terminal"/>
    <property type="match status" value="1"/>
</dbReference>
<accession>A0A5M9JCT5</accession>
<dbReference type="GO" id="GO:0006284">
    <property type="term" value="P:base-excision repair"/>
    <property type="evidence" value="ECO:0007669"/>
    <property type="project" value="InterPro"/>
</dbReference>
<keyword evidence="13" id="KW-1185">Reference proteome</keyword>
<keyword evidence="9" id="KW-0326">Glycosidase</keyword>
<evidence type="ECO:0000256" key="6">
    <source>
        <dbReference type="ARBA" id="ARBA00023204"/>
    </source>
</evidence>
<dbReference type="SMART" id="SM00898">
    <property type="entry name" value="Fapy_DNA_glyco"/>
    <property type="match status" value="1"/>
</dbReference>
<evidence type="ECO:0000256" key="9">
    <source>
        <dbReference type="ARBA" id="ARBA00023295"/>
    </source>
</evidence>
<dbReference type="Proteomes" id="UP000322873">
    <property type="component" value="Unassembled WGS sequence"/>
</dbReference>
<evidence type="ECO:0000256" key="5">
    <source>
        <dbReference type="ARBA" id="ARBA00023125"/>
    </source>
</evidence>
<dbReference type="VEuPathDB" id="FungiDB:MFRU_006g02710"/>
<comment type="catalytic activity">
    <reaction evidence="1">
        <text>Hydrolysis of DNA containing ring-opened 7-methylguanine residues, releasing 2,6-diamino-4-hydroxy-5-(N-methyl)formamidopyrimidine.</text>
        <dbReference type="EC" id="3.2.2.23"/>
    </reaction>
</comment>
<dbReference type="AlphaFoldDB" id="A0A5M9JCT5"/>
<dbReference type="Gene3D" id="1.10.8.50">
    <property type="match status" value="1"/>
</dbReference>
<evidence type="ECO:0000256" key="10">
    <source>
        <dbReference type="SAM" id="MobiDB-lite"/>
    </source>
</evidence>
<dbReference type="Pfam" id="PF06831">
    <property type="entry name" value="H2TH"/>
    <property type="match status" value="1"/>
</dbReference>
<evidence type="ECO:0000259" key="11">
    <source>
        <dbReference type="PROSITE" id="PS51068"/>
    </source>
</evidence>
<evidence type="ECO:0000256" key="2">
    <source>
        <dbReference type="ARBA" id="ARBA00009409"/>
    </source>
</evidence>
<name>A0A5M9JCT5_MONFR</name>
<evidence type="ECO:0000256" key="7">
    <source>
        <dbReference type="ARBA" id="ARBA00023239"/>
    </source>
</evidence>
<evidence type="ECO:0000256" key="1">
    <source>
        <dbReference type="ARBA" id="ARBA00001668"/>
    </source>
</evidence>
<dbReference type="SUPFAM" id="SSF46946">
    <property type="entry name" value="S13-like H2TH domain"/>
    <property type="match status" value="1"/>
</dbReference>
<dbReference type="SMART" id="SM01232">
    <property type="entry name" value="H2TH"/>
    <property type="match status" value="1"/>
</dbReference>
<dbReference type="GO" id="GO:0005634">
    <property type="term" value="C:nucleus"/>
    <property type="evidence" value="ECO:0007669"/>
    <property type="project" value="TreeGrafter"/>
</dbReference>
<dbReference type="PANTHER" id="PTHR22993">
    <property type="entry name" value="FORMAMIDOPYRIMIDINE-DNA GLYCOSYLASE"/>
    <property type="match status" value="1"/>
</dbReference>
<keyword evidence="4" id="KW-0378">Hydrolase</keyword>
<dbReference type="InterPro" id="IPR035937">
    <property type="entry name" value="FPG_N"/>
</dbReference>
<protein>
    <recommendedName>
        <fullName evidence="11">Formamidopyrimidine-DNA glycosylase catalytic domain-containing protein</fullName>
    </recommendedName>
</protein>
<dbReference type="CDD" id="cd08972">
    <property type="entry name" value="PF_Nei_N"/>
    <property type="match status" value="1"/>
</dbReference>
<evidence type="ECO:0000256" key="3">
    <source>
        <dbReference type="ARBA" id="ARBA00022763"/>
    </source>
</evidence>
<organism evidence="12 13">
    <name type="scientific">Monilinia fructicola</name>
    <name type="common">Brown rot fungus</name>
    <name type="synonym">Ciboria fructicola</name>
    <dbReference type="NCBI Taxonomy" id="38448"/>
    <lineage>
        <taxon>Eukaryota</taxon>
        <taxon>Fungi</taxon>
        <taxon>Dikarya</taxon>
        <taxon>Ascomycota</taxon>
        <taxon>Pezizomycotina</taxon>
        <taxon>Leotiomycetes</taxon>
        <taxon>Helotiales</taxon>
        <taxon>Sclerotiniaceae</taxon>
        <taxon>Monilinia</taxon>
    </lineage>
</organism>
<keyword evidence="7" id="KW-0456">Lyase</keyword>
<feature type="compositionally biased region" description="Polar residues" evidence="10">
    <location>
        <begin position="390"/>
        <end position="406"/>
    </location>
</feature>
<dbReference type="SUPFAM" id="SSF81624">
    <property type="entry name" value="N-terminal domain of MutM-like DNA repair proteins"/>
    <property type="match status" value="1"/>
</dbReference>
<dbReference type="InterPro" id="IPR010979">
    <property type="entry name" value="Ribosomal_uS13-like_H2TH"/>
</dbReference>
<keyword evidence="8" id="KW-0511">Multifunctional enzyme</keyword>
<dbReference type="GO" id="GO:0008270">
    <property type="term" value="F:zinc ion binding"/>
    <property type="evidence" value="ECO:0007669"/>
    <property type="project" value="InterPro"/>
</dbReference>
<evidence type="ECO:0000256" key="8">
    <source>
        <dbReference type="ARBA" id="ARBA00023268"/>
    </source>
</evidence>
<keyword evidence="5" id="KW-0238">DNA-binding</keyword>
<gene>
    <name evidence="12" type="ORF">EYC84_009552</name>
</gene>
<dbReference type="PROSITE" id="PS51068">
    <property type="entry name" value="FPG_CAT"/>
    <property type="match status" value="1"/>
</dbReference>
<feature type="region of interest" description="Disordered" evidence="10">
    <location>
        <begin position="343"/>
        <end position="461"/>
    </location>
</feature>